<feature type="non-terminal residue" evidence="1">
    <location>
        <position position="106"/>
    </location>
</feature>
<reference evidence="1" key="1">
    <citation type="submission" date="2021-02" db="EMBL/GenBank/DDBJ databases">
        <authorList>
            <person name="Nowell W R."/>
        </authorList>
    </citation>
    <scope>NUCLEOTIDE SEQUENCE</scope>
</reference>
<dbReference type="AlphaFoldDB" id="A0A8S3IB20"/>
<evidence type="ECO:0000313" key="2">
    <source>
        <dbReference type="Proteomes" id="UP000681720"/>
    </source>
</evidence>
<organism evidence="1 2">
    <name type="scientific">Rotaria magnacalcarata</name>
    <dbReference type="NCBI Taxonomy" id="392030"/>
    <lineage>
        <taxon>Eukaryota</taxon>
        <taxon>Metazoa</taxon>
        <taxon>Spiralia</taxon>
        <taxon>Gnathifera</taxon>
        <taxon>Rotifera</taxon>
        <taxon>Eurotatoria</taxon>
        <taxon>Bdelloidea</taxon>
        <taxon>Philodinida</taxon>
        <taxon>Philodinidae</taxon>
        <taxon>Rotaria</taxon>
    </lineage>
</organism>
<name>A0A8S3IB20_9BILA</name>
<evidence type="ECO:0000313" key="1">
    <source>
        <dbReference type="EMBL" id="CAF5195734.1"/>
    </source>
</evidence>
<dbReference type="Proteomes" id="UP000681720">
    <property type="component" value="Unassembled WGS sequence"/>
</dbReference>
<protein>
    <submittedName>
        <fullName evidence="1">Uncharacterized protein</fullName>
    </submittedName>
</protein>
<comment type="caution">
    <text evidence="1">The sequence shown here is derived from an EMBL/GenBank/DDBJ whole genome shotgun (WGS) entry which is preliminary data.</text>
</comment>
<gene>
    <name evidence="1" type="ORF">GIL414_LOCUS74791</name>
</gene>
<proteinExistence type="predicted"/>
<sequence>MNNLMYLRDACSEAANANMHKGLQKLLTTWLHMRDAYNISSKDCVRVLHPVKITDQFFDSIFSGDIVYYSTAYIGQVRFTTVQYAREKVSDDSAILFKDGLKQNFG</sequence>
<dbReference type="EMBL" id="CAJOBJ010341603">
    <property type="protein sequence ID" value="CAF5195734.1"/>
    <property type="molecule type" value="Genomic_DNA"/>
</dbReference>
<accession>A0A8S3IB20</accession>